<gene>
    <name evidence="1" type="ORF">P7K49_017387</name>
</gene>
<reference evidence="1 2" key="1">
    <citation type="submission" date="2023-05" db="EMBL/GenBank/DDBJ databases">
        <title>B98-5 Cell Line De Novo Hybrid Assembly: An Optical Mapping Approach.</title>
        <authorList>
            <person name="Kananen K."/>
            <person name="Auerbach J.A."/>
            <person name="Kautto E."/>
            <person name="Blachly J.S."/>
        </authorList>
    </citation>
    <scope>NUCLEOTIDE SEQUENCE [LARGE SCALE GENOMIC DNA]</scope>
    <source>
        <strain evidence="1">B95-8</strain>
        <tissue evidence="1">Cell line</tissue>
    </source>
</reference>
<dbReference type="EMBL" id="JASSZA010000008">
    <property type="protein sequence ID" value="KAK2103531.1"/>
    <property type="molecule type" value="Genomic_DNA"/>
</dbReference>
<organism evidence="1 2">
    <name type="scientific">Saguinus oedipus</name>
    <name type="common">Cotton-top tamarin</name>
    <name type="synonym">Oedipomidas oedipus</name>
    <dbReference type="NCBI Taxonomy" id="9490"/>
    <lineage>
        <taxon>Eukaryota</taxon>
        <taxon>Metazoa</taxon>
        <taxon>Chordata</taxon>
        <taxon>Craniata</taxon>
        <taxon>Vertebrata</taxon>
        <taxon>Euteleostomi</taxon>
        <taxon>Mammalia</taxon>
        <taxon>Eutheria</taxon>
        <taxon>Euarchontoglires</taxon>
        <taxon>Primates</taxon>
        <taxon>Haplorrhini</taxon>
        <taxon>Platyrrhini</taxon>
        <taxon>Cebidae</taxon>
        <taxon>Callitrichinae</taxon>
        <taxon>Saguinus</taxon>
    </lineage>
</organism>
<proteinExistence type="predicted"/>
<sequence length="254" mass="26225">MCELMQMAFESLSDEVLSLPLHFSGTGLDPGPVLDLPCLCSAFALCYPGLALPCASADLALALPCPSPPTALPNPILALNPPWPGPSTVLDQTRLSLGHSLSLPQPLHLAQCHSVLALPGPALALALTSLWPGSGPALPWQSPGPDPAIFLALTLLLAQTCHGSSLCALVLTSPCMGLELVMNYPSSALPWRCPGLTPDLQCTLRGHDPALPSSALALPCAGPSASLALFLVLPRLCLCPAVGYALCYLSHALP</sequence>
<evidence type="ECO:0000313" key="1">
    <source>
        <dbReference type="EMBL" id="KAK2103531.1"/>
    </source>
</evidence>
<keyword evidence="2" id="KW-1185">Reference proteome</keyword>
<accession>A0ABQ9V2S3</accession>
<evidence type="ECO:0000313" key="2">
    <source>
        <dbReference type="Proteomes" id="UP001266305"/>
    </source>
</evidence>
<dbReference type="Proteomes" id="UP001266305">
    <property type="component" value="Unassembled WGS sequence"/>
</dbReference>
<protein>
    <submittedName>
        <fullName evidence="1">Uncharacterized protein</fullName>
    </submittedName>
</protein>
<name>A0ABQ9V2S3_SAGOE</name>
<comment type="caution">
    <text evidence="1">The sequence shown here is derived from an EMBL/GenBank/DDBJ whole genome shotgun (WGS) entry which is preliminary data.</text>
</comment>